<dbReference type="PANTHER" id="PTHR10015">
    <property type="entry name" value="HEAT SHOCK TRANSCRIPTION FACTOR"/>
    <property type="match status" value="1"/>
</dbReference>
<dbReference type="EMBL" id="VJMJ01000088">
    <property type="protein sequence ID" value="KAF0736629.1"/>
    <property type="molecule type" value="Genomic_DNA"/>
</dbReference>
<gene>
    <name evidence="6" type="ORF">Ae201684_007079</name>
</gene>
<evidence type="ECO:0000313" key="6">
    <source>
        <dbReference type="EMBL" id="KAF0736629.1"/>
    </source>
</evidence>
<dbReference type="VEuPathDB" id="FungiDB:AeMF1_018302"/>
<comment type="caution">
    <text evidence="6">The sequence shown here is derived from an EMBL/GenBank/DDBJ whole genome shotgun (WGS) entry which is preliminary data.</text>
</comment>
<keyword evidence="3" id="KW-0539">Nucleus</keyword>
<dbReference type="Pfam" id="PF00447">
    <property type="entry name" value="HSF_DNA-bind"/>
    <property type="match status" value="1"/>
</dbReference>
<evidence type="ECO:0000256" key="3">
    <source>
        <dbReference type="ARBA" id="ARBA00023242"/>
    </source>
</evidence>
<dbReference type="InterPro" id="IPR000232">
    <property type="entry name" value="HSF_DNA-bd"/>
</dbReference>
<reference evidence="6 7" key="1">
    <citation type="submission" date="2019-07" db="EMBL/GenBank/DDBJ databases">
        <title>Genomics analysis of Aphanomyces spp. identifies a new class of oomycete effector associated with host adaptation.</title>
        <authorList>
            <person name="Gaulin E."/>
        </authorList>
    </citation>
    <scope>NUCLEOTIDE SEQUENCE [LARGE SCALE GENOMIC DNA]</scope>
    <source>
        <strain evidence="6 7">ATCC 201684</strain>
    </source>
</reference>
<proteinExistence type="inferred from homology"/>
<dbReference type="InterPro" id="IPR036390">
    <property type="entry name" value="WH_DNA-bd_sf"/>
</dbReference>
<dbReference type="PANTHER" id="PTHR10015:SF427">
    <property type="entry name" value="HEAT SHOCK FACTOR PROTEIN"/>
    <property type="match status" value="1"/>
</dbReference>
<dbReference type="Proteomes" id="UP000481153">
    <property type="component" value="Unassembled WGS sequence"/>
</dbReference>
<dbReference type="Gene3D" id="1.10.10.10">
    <property type="entry name" value="Winged helix-like DNA-binding domain superfamily/Winged helix DNA-binding domain"/>
    <property type="match status" value="1"/>
</dbReference>
<dbReference type="OrthoDB" id="60033at2759"/>
<dbReference type="SUPFAM" id="SSF46785">
    <property type="entry name" value="Winged helix' DNA-binding domain"/>
    <property type="match status" value="1"/>
</dbReference>
<feature type="domain" description="HSF-type DNA-binding" evidence="5">
    <location>
        <begin position="67"/>
        <end position="164"/>
    </location>
</feature>
<protein>
    <recommendedName>
        <fullName evidence="5">HSF-type DNA-binding domain-containing protein</fullName>
    </recommendedName>
</protein>
<keyword evidence="2" id="KW-0238">DNA-binding</keyword>
<accession>A0A6G0X997</accession>
<sequence length="227" mass="25458">MAYASFIDPTDADITELLNEGLFEYTSSGAGSEDSLDYEDTKPVLDVNPLTTSESELTVHDLNFAERTTKYLEKLYCMLEQCPESIAAWTKNGTSFAVFDSETLEKTIIPTFFKPIKFESFARQLNSYGFRKAKYTLRGKVVFEFSHADFVRGQSHQLQTIKRRRRVKRTPPPAPAPTATVATILPDGTDVQATLHDLMAFVKSLQTELADTKALVRTLLENKTVAV</sequence>
<dbReference type="GO" id="GO:0043565">
    <property type="term" value="F:sequence-specific DNA binding"/>
    <property type="evidence" value="ECO:0007669"/>
    <property type="project" value="InterPro"/>
</dbReference>
<evidence type="ECO:0000313" key="7">
    <source>
        <dbReference type="Proteomes" id="UP000481153"/>
    </source>
</evidence>
<organism evidence="6 7">
    <name type="scientific">Aphanomyces euteiches</name>
    <dbReference type="NCBI Taxonomy" id="100861"/>
    <lineage>
        <taxon>Eukaryota</taxon>
        <taxon>Sar</taxon>
        <taxon>Stramenopiles</taxon>
        <taxon>Oomycota</taxon>
        <taxon>Saprolegniomycetes</taxon>
        <taxon>Saprolegniales</taxon>
        <taxon>Verrucalvaceae</taxon>
        <taxon>Aphanomyces</taxon>
    </lineage>
</organism>
<name>A0A6G0X997_9STRA</name>
<keyword evidence="7" id="KW-1185">Reference proteome</keyword>
<evidence type="ECO:0000256" key="2">
    <source>
        <dbReference type="ARBA" id="ARBA00023125"/>
    </source>
</evidence>
<dbReference type="SMART" id="SM00415">
    <property type="entry name" value="HSF"/>
    <property type="match status" value="1"/>
</dbReference>
<comment type="similarity">
    <text evidence="4">Belongs to the HSF family.</text>
</comment>
<dbReference type="AlphaFoldDB" id="A0A6G0X997"/>
<dbReference type="InterPro" id="IPR036388">
    <property type="entry name" value="WH-like_DNA-bd_sf"/>
</dbReference>
<dbReference type="GO" id="GO:0005634">
    <property type="term" value="C:nucleus"/>
    <property type="evidence" value="ECO:0007669"/>
    <property type="project" value="UniProtKB-SubCell"/>
</dbReference>
<evidence type="ECO:0000259" key="5">
    <source>
        <dbReference type="SMART" id="SM00415"/>
    </source>
</evidence>
<comment type="subcellular location">
    <subcellularLocation>
        <location evidence="1">Nucleus</location>
    </subcellularLocation>
</comment>
<evidence type="ECO:0000256" key="4">
    <source>
        <dbReference type="RuleBase" id="RU004020"/>
    </source>
</evidence>
<dbReference type="GO" id="GO:0003700">
    <property type="term" value="F:DNA-binding transcription factor activity"/>
    <property type="evidence" value="ECO:0007669"/>
    <property type="project" value="InterPro"/>
</dbReference>
<evidence type="ECO:0000256" key="1">
    <source>
        <dbReference type="ARBA" id="ARBA00004123"/>
    </source>
</evidence>